<sequence>MNMKAKEILKKLYGYDDYKKGQEEAIDSILNNKDTVIIMPTGGGKSICYQIPSLIFDGITIVISPLISLMKDQVDSLKATGIDSTYINSTLSYEDIEYRLQAIEEGKYKIVYIAPERLETETIYRITRRNKISFIAVDEAHCISQWGHDFRPSYMMINKFIDNLEERPIIAALTATATKKVEEDIISGLGLNNANVFKTGYDRENLTFTVLKGANKNNFIIDYAKKHKGEAGIIYVGTRKDTENICRLLIKQGINSGMYHGGMNPQQRKENQDRFLFDDIDVMVATNAFGMGIDKSNVRYVIHYNMPENIEAYYQEAGRAGRDSLNSQCILLFSAGDVQLRRFLIDRADELDDTRKRYRYEKLQKMIKYCHVTTCLRKYILEYFGEENINDTCGNCSNCNEDIKKEDMTIEAQKILSCVIRMKERFGTKIIAEVLRGSKNKRVLSLGFNNLSTYGLMSEYTIDSIKDMINLLIAEGYLRMTTDEYPVVKIDKKAIPVLKNKEKVFRNVMKTEKTQVKQELFEKLRALRRKIASEQNLPPYVIFSDETLKELSTKYPTNKYEMLNIKGVGEKKYEQYGEMFMEIIRQYIEDNNIQVEIINYSEPITKKTKKKSDEPSYVISAKLYNELNDIKEVAKERNLTIRTIENHIFEAYTNGVDVDIERFIPEGEEDTIKNAIDNIGLDKLRPIKDALPESINYNAIKAVIAKWY</sequence>
<dbReference type="Proteomes" id="UP001374599">
    <property type="component" value="Unassembled WGS sequence"/>
</dbReference>
<keyword evidence="1" id="KW-0547">Nucleotide-binding</keyword>
<reference evidence="1" key="1">
    <citation type="submission" date="2023-09" db="EMBL/GenBank/DDBJ databases">
        <title>Vallitalea sediminicola and Vallitalea maricola sp. nov., anaerobic bacteria isolated from marine sediment.</title>
        <authorList>
            <person name="Hirano S."/>
            <person name="Maeda A."/>
            <person name="Terahara T."/>
            <person name="Mori K."/>
            <person name="Hamada M."/>
            <person name="Matsumoto R."/>
            <person name="Kobayashi T."/>
        </authorList>
    </citation>
    <scope>NUCLEOTIDE SEQUENCE</scope>
    <source>
        <strain evidence="1">AN17-2</strain>
    </source>
</reference>
<evidence type="ECO:0000313" key="2">
    <source>
        <dbReference type="Proteomes" id="UP001374599"/>
    </source>
</evidence>
<dbReference type="EMBL" id="BTPU01000071">
    <property type="protein sequence ID" value="GMQ64493.1"/>
    <property type="molecule type" value="Genomic_DNA"/>
</dbReference>
<protein>
    <submittedName>
        <fullName evidence="1">DNA helicase RecQ</fullName>
    </submittedName>
</protein>
<evidence type="ECO:0000313" key="1">
    <source>
        <dbReference type="EMBL" id="GMQ64493.1"/>
    </source>
</evidence>
<gene>
    <name evidence="1" type="primary">recQ</name>
    <name evidence="1" type="ORF">AN2V17_37300</name>
</gene>
<name>A0ACB5UPN4_9FIRM</name>
<accession>A0ACB5UPN4</accession>
<keyword evidence="2" id="KW-1185">Reference proteome</keyword>
<keyword evidence="1" id="KW-0067">ATP-binding</keyword>
<comment type="caution">
    <text evidence="1">The sequence shown here is derived from an EMBL/GenBank/DDBJ whole genome shotgun (WGS) entry which is preliminary data.</text>
</comment>
<proteinExistence type="predicted"/>
<organism evidence="1 2">
    <name type="scientific">Vallitalea maricola</name>
    <dbReference type="NCBI Taxonomy" id="3074433"/>
    <lineage>
        <taxon>Bacteria</taxon>
        <taxon>Bacillati</taxon>
        <taxon>Bacillota</taxon>
        <taxon>Clostridia</taxon>
        <taxon>Lachnospirales</taxon>
        <taxon>Vallitaleaceae</taxon>
        <taxon>Vallitalea</taxon>
    </lineage>
</organism>
<keyword evidence="1" id="KW-0378">Hydrolase</keyword>
<keyword evidence="1" id="KW-0347">Helicase</keyword>